<reference evidence="3" key="1">
    <citation type="submission" date="2017-01" db="EMBL/GenBank/DDBJ databases">
        <title>Comparative genomics of anhydrobiosis in the tardigrade Hypsibius dujardini.</title>
        <authorList>
            <person name="Yoshida Y."/>
            <person name="Koutsovoulos G."/>
            <person name="Laetsch D."/>
            <person name="Stevens L."/>
            <person name="Kumar S."/>
            <person name="Horikawa D."/>
            <person name="Ishino K."/>
            <person name="Komine S."/>
            <person name="Tomita M."/>
            <person name="Blaxter M."/>
            <person name="Arakawa K."/>
        </authorList>
    </citation>
    <scope>NUCLEOTIDE SEQUENCE [LARGE SCALE GENOMIC DNA]</scope>
    <source>
        <strain evidence="3">Z151</strain>
    </source>
</reference>
<dbReference type="EMBL" id="MTYJ01000116">
    <property type="protein sequence ID" value="OQV13787.1"/>
    <property type="molecule type" value="Genomic_DNA"/>
</dbReference>
<organism evidence="2 3">
    <name type="scientific">Hypsibius exemplaris</name>
    <name type="common">Freshwater tardigrade</name>
    <dbReference type="NCBI Taxonomy" id="2072580"/>
    <lineage>
        <taxon>Eukaryota</taxon>
        <taxon>Metazoa</taxon>
        <taxon>Ecdysozoa</taxon>
        <taxon>Tardigrada</taxon>
        <taxon>Eutardigrada</taxon>
        <taxon>Parachela</taxon>
        <taxon>Hypsibioidea</taxon>
        <taxon>Hypsibiidae</taxon>
        <taxon>Hypsibius</taxon>
    </lineage>
</organism>
<protein>
    <submittedName>
        <fullName evidence="2">Uncharacterized protein</fullName>
    </submittedName>
</protein>
<dbReference type="SUPFAM" id="SSF48403">
    <property type="entry name" value="Ankyrin repeat"/>
    <property type="match status" value="1"/>
</dbReference>
<dbReference type="InterPro" id="IPR002110">
    <property type="entry name" value="Ankyrin_rpt"/>
</dbReference>
<feature type="compositionally biased region" description="Polar residues" evidence="1">
    <location>
        <begin position="41"/>
        <end position="64"/>
    </location>
</feature>
<name>A0A1W0WF41_HYPEX</name>
<dbReference type="Proteomes" id="UP000192578">
    <property type="component" value="Unassembled WGS sequence"/>
</dbReference>
<evidence type="ECO:0000313" key="2">
    <source>
        <dbReference type="EMBL" id="OQV13787.1"/>
    </source>
</evidence>
<gene>
    <name evidence="2" type="ORF">BV898_12006</name>
</gene>
<dbReference type="Gene3D" id="1.25.40.20">
    <property type="entry name" value="Ankyrin repeat-containing domain"/>
    <property type="match status" value="1"/>
</dbReference>
<comment type="caution">
    <text evidence="2">The sequence shown here is derived from an EMBL/GenBank/DDBJ whole genome shotgun (WGS) entry which is preliminary data.</text>
</comment>
<feature type="region of interest" description="Disordered" evidence="1">
    <location>
        <begin position="615"/>
        <end position="648"/>
    </location>
</feature>
<accession>A0A1W0WF41</accession>
<dbReference type="OrthoDB" id="432281at2759"/>
<feature type="compositionally biased region" description="Basic residues" evidence="1">
    <location>
        <begin position="1"/>
        <end position="10"/>
    </location>
</feature>
<dbReference type="InterPro" id="IPR036770">
    <property type="entry name" value="Ankyrin_rpt-contain_sf"/>
</dbReference>
<keyword evidence="3" id="KW-1185">Reference proteome</keyword>
<feature type="compositionally biased region" description="Low complexity" evidence="1">
    <location>
        <begin position="625"/>
        <end position="642"/>
    </location>
</feature>
<dbReference type="Pfam" id="PF12796">
    <property type="entry name" value="Ank_2"/>
    <property type="match status" value="1"/>
</dbReference>
<sequence>MTERVFRRKHNGLEEEPLLQNGGPPGGGSVRPPLIRVTPATRDTVSASSLTAADRPSFTTTVPSSAGPHRRDDPIPCGNVKYDLTSSSSMLEPDSPSSIAGLTAKDIYRLSSDGLINIDDPSWAASLQSAVFANEAEICEALLCCGVPMTAALLASVPVTYEEVKGLCTKFFPDMFTAVRMGNVKQVRCLVNLWHKVSLVREGKPLFQLAVEHANPYIISLIGGIQMTMEVAHLVLAGNTEKLKTIRNNGPFIRRTLKHFGHNCAPILYFAMIQNDCGLVTELCEHFGLKSDDEMLDQDGLEIPLLFAAMQDALDTKIIAVLLQHTNRRLPTVWYHQKNILQYAIDLQVSEEIFAVVLEHGGGQLLGERDLLNRSVMDLILVTERETNEPLNGHRIAVERQIKIWIRDSSVDAIWLAVMGFDFQSSAVQALDEIAVIQDRIASMDDCIGNDDVQWFEELLHEFESTTEKWPSLAWFGHPVGSGQTLLHRAVIQNRLDIVEVILTQADMSRVPLDNFGASALHYACASCEYEAIERVLLCAGFGDHTVDKFDHDTASYRMKRDSVDMLRYLAALADGDCAGAADLDPWLAVQPILTTCSSDTDLADLPYQKRILTVPDANERRHSSGSSHSSSNNNRKNSSTHSHGKGGTLGALPDSWCSLC</sequence>
<evidence type="ECO:0000256" key="1">
    <source>
        <dbReference type="SAM" id="MobiDB-lite"/>
    </source>
</evidence>
<feature type="region of interest" description="Disordered" evidence="1">
    <location>
        <begin position="1"/>
        <end position="77"/>
    </location>
</feature>
<dbReference type="AlphaFoldDB" id="A0A1W0WF41"/>
<evidence type="ECO:0000313" key="3">
    <source>
        <dbReference type="Proteomes" id="UP000192578"/>
    </source>
</evidence>
<proteinExistence type="predicted"/>